<dbReference type="InterPro" id="IPR001128">
    <property type="entry name" value="Cyt_P450"/>
</dbReference>
<dbReference type="Gene3D" id="1.10.630.10">
    <property type="entry name" value="Cytochrome P450"/>
    <property type="match status" value="1"/>
</dbReference>
<comment type="cofactor">
    <cofactor evidence="1 8">
        <name>heme</name>
        <dbReference type="ChEBI" id="CHEBI:30413"/>
    </cofactor>
</comment>
<gene>
    <name evidence="11" type="ORF">B7463_g1459</name>
</gene>
<evidence type="ECO:0000256" key="3">
    <source>
        <dbReference type="ARBA" id="ARBA00022617"/>
    </source>
</evidence>
<protein>
    <recommendedName>
        <fullName evidence="13">Cytochrome P450</fullName>
    </recommendedName>
</protein>
<dbReference type="GO" id="GO:0004497">
    <property type="term" value="F:monooxygenase activity"/>
    <property type="evidence" value="ECO:0007669"/>
    <property type="project" value="UniProtKB-KW"/>
</dbReference>
<name>A0A3E2HP60_SCYLI</name>
<organism evidence="11 12">
    <name type="scientific">Scytalidium lignicola</name>
    <name type="common">Hyphomycete</name>
    <dbReference type="NCBI Taxonomy" id="5539"/>
    <lineage>
        <taxon>Eukaryota</taxon>
        <taxon>Fungi</taxon>
        <taxon>Dikarya</taxon>
        <taxon>Ascomycota</taxon>
        <taxon>Pezizomycotina</taxon>
        <taxon>Leotiomycetes</taxon>
        <taxon>Leotiomycetes incertae sedis</taxon>
        <taxon>Scytalidium</taxon>
    </lineage>
</organism>
<evidence type="ECO:0008006" key="13">
    <source>
        <dbReference type="Google" id="ProtNLM"/>
    </source>
</evidence>
<dbReference type="OMA" id="WYAWHCA"/>
<reference evidence="11 12" key="1">
    <citation type="submission" date="2018-05" db="EMBL/GenBank/DDBJ databases">
        <title>Draft genome sequence of Scytalidium lignicola DSM 105466, a ubiquitous saprotrophic fungus.</title>
        <authorList>
            <person name="Buettner E."/>
            <person name="Gebauer A.M."/>
            <person name="Hofrichter M."/>
            <person name="Liers C."/>
            <person name="Kellner H."/>
        </authorList>
    </citation>
    <scope>NUCLEOTIDE SEQUENCE [LARGE SCALE GENOMIC DNA]</scope>
    <source>
        <strain evidence="11 12">DSM 105466</strain>
    </source>
</reference>
<dbReference type="SUPFAM" id="SSF48264">
    <property type="entry name" value="Cytochrome P450"/>
    <property type="match status" value="1"/>
</dbReference>
<evidence type="ECO:0000313" key="11">
    <source>
        <dbReference type="EMBL" id="RFU34841.1"/>
    </source>
</evidence>
<dbReference type="PANTHER" id="PTHR24305:SF230">
    <property type="entry name" value="P450, PUTATIVE (EUROFUNG)-RELATED"/>
    <property type="match status" value="1"/>
</dbReference>
<keyword evidence="10" id="KW-1133">Transmembrane helix</keyword>
<dbReference type="GO" id="GO:0009403">
    <property type="term" value="P:toxin biosynthetic process"/>
    <property type="evidence" value="ECO:0007669"/>
    <property type="project" value="UniProtKB-ARBA"/>
</dbReference>
<dbReference type="Pfam" id="PF00067">
    <property type="entry name" value="p450"/>
    <property type="match status" value="1"/>
</dbReference>
<dbReference type="PROSITE" id="PS00086">
    <property type="entry name" value="CYTOCHROME_P450"/>
    <property type="match status" value="1"/>
</dbReference>
<dbReference type="PANTHER" id="PTHR24305">
    <property type="entry name" value="CYTOCHROME P450"/>
    <property type="match status" value="1"/>
</dbReference>
<keyword evidence="3 8" id="KW-0349">Heme</keyword>
<dbReference type="Proteomes" id="UP000258309">
    <property type="component" value="Unassembled WGS sequence"/>
</dbReference>
<feature type="transmembrane region" description="Helical" evidence="10">
    <location>
        <begin position="18"/>
        <end position="39"/>
    </location>
</feature>
<evidence type="ECO:0000256" key="7">
    <source>
        <dbReference type="ARBA" id="ARBA00023033"/>
    </source>
</evidence>
<dbReference type="CDD" id="cd11058">
    <property type="entry name" value="CYP60B-like"/>
    <property type="match status" value="1"/>
</dbReference>
<keyword evidence="12" id="KW-1185">Reference proteome</keyword>
<dbReference type="GO" id="GO:0016705">
    <property type="term" value="F:oxidoreductase activity, acting on paired donors, with incorporation or reduction of molecular oxygen"/>
    <property type="evidence" value="ECO:0007669"/>
    <property type="project" value="InterPro"/>
</dbReference>
<accession>A0A3E2HP60</accession>
<dbReference type="InterPro" id="IPR036396">
    <property type="entry name" value="Cyt_P450_sf"/>
</dbReference>
<evidence type="ECO:0000313" key="12">
    <source>
        <dbReference type="Proteomes" id="UP000258309"/>
    </source>
</evidence>
<keyword evidence="6 8" id="KW-0408">Iron</keyword>
<dbReference type="OrthoDB" id="1470350at2759"/>
<sequence>MLLPSIALHFVGQTKAQIILTCLGIIISLILCAVVYNIIYNVYFHPLAKYPGPKLAAATRLWYCFYCLRGELPFVLAEEHRRYGEVIRIAPDELSYTNPDGWNDIYGQRIGKVELTKDPLFYGNLVSGGGSIISADRSRHGLLRKKMSHGFSERGMRAQEEIIRSYSDLFIKRLNENSENGTKPLDIVMWFNFFTFDVMGDLVFGESFNCLKSSEYHPWVKLIFNSVKMVAFLRCSRYWSFLSRLAVKFIPKELKQGLVEQKKMAKAKGDYRKTLETERLDLISGFLQPDSGVTDLEYQSSVQTLIIAGSETTATLMSGATYYLMTNPDKMAKAVAEVRSSFSSADEINLVSINKLSYLLACLNEALRIYPPVADAFPRNTGLNSEVICGEIVPPNTVVRMTQWATFHSPKNFEKPDDFIPERWLEESEFTQDKKAALQPFHVGPRNCLGRNLAYAEMRLLMALLLWNFDLEIMPESKDWKMQKVYLLWEKPELLLKAIPRTNA</sequence>
<evidence type="ECO:0000256" key="4">
    <source>
        <dbReference type="ARBA" id="ARBA00022723"/>
    </source>
</evidence>
<feature type="non-terminal residue" evidence="11">
    <location>
        <position position="504"/>
    </location>
</feature>
<dbReference type="InterPro" id="IPR002401">
    <property type="entry name" value="Cyt_P450_E_grp-I"/>
</dbReference>
<dbReference type="AlphaFoldDB" id="A0A3E2HP60"/>
<keyword evidence="10" id="KW-0812">Transmembrane</keyword>
<evidence type="ECO:0000256" key="6">
    <source>
        <dbReference type="ARBA" id="ARBA00023004"/>
    </source>
</evidence>
<dbReference type="STRING" id="5539.A0A3E2HP60"/>
<feature type="non-terminal residue" evidence="11">
    <location>
        <position position="1"/>
    </location>
</feature>
<proteinExistence type="inferred from homology"/>
<dbReference type="EMBL" id="NCSJ02000015">
    <property type="protein sequence ID" value="RFU34841.1"/>
    <property type="molecule type" value="Genomic_DNA"/>
</dbReference>
<keyword evidence="4 8" id="KW-0479">Metal-binding</keyword>
<dbReference type="PRINTS" id="PR00385">
    <property type="entry name" value="P450"/>
</dbReference>
<evidence type="ECO:0000256" key="5">
    <source>
        <dbReference type="ARBA" id="ARBA00023002"/>
    </source>
</evidence>
<evidence type="ECO:0000256" key="10">
    <source>
        <dbReference type="SAM" id="Phobius"/>
    </source>
</evidence>
<evidence type="ECO:0000256" key="8">
    <source>
        <dbReference type="PIRSR" id="PIRSR602401-1"/>
    </source>
</evidence>
<evidence type="ECO:0000256" key="9">
    <source>
        <dbReference type="RuleBase" id="RU000461"/>
    </source>
</evidence>
<feature type="binding site" description="axial binding residue" evidence="8">
    <location>
        <position position="448"/>
    </location>
    <ligand>
        <name>heme</name>
        <dbReference type="ChEBI" id="CHEBI:30413"/>
    </ligand>
    <ligandPart>
        <name>Fe</name>
        <dbReference type="ChEBI" id="CHEBI:18248"/>
    </ligandPart>
</feature>
<evidence type="ECO:0000256" key="2">
    <source>
        <dbReference type="ARBA" id="ARBA00010617"/>
    </source>
</evidence>
<dbReference type="GO" id="GO:0020037">
    <property type="term" value="F:heme binding"/>
    <property type="evidence" value="ECO:0007669"/>
    <property type="project" value="InterPro"/>
</dbReference>
<keyword evidence="5 9" id="KW-0560">Oxidoreductase</keyword>
<comment type="caution">
    <text evidence="11">The sequence shown here is derived from an EMBL/GenBank/DDBJ whole genome shotgun (WGS) entry which is preliminary data.</text>
</comment>
<dbReference type="GO" id="GO:0005506">
    <property type="term" value="F:iron ion binding"/>
    <property type="evidence" value="ECO:0007669"/>
    <property type="project" value="InterPro"/>
</dbReference>
<dbReference type="FunFam" id="1.10.630.10:FF:000047">
    <property type="entry name" value="Cytochrome P450 monooxygenase"/>
    <property type="match status" value="1"/>
</dbReference>
<dbReference type="PRINTS" id="PR00463">
    <property type="entry name" value="EP450I"/>
</dbReference>
<keyword evidence="7 9" id="KW-0503">Monooxygenase</keyword>
<keyword evidence="10" id="KW-0472">Membrane</keyword>
<dbReference type="InterPro" id="IPR050121">
    <property type="entry name" value="Cytochrome_P450_monoxygenase"/>
</dbReference>
<comment type="similarity">
    <text evidence="2 9">Belongs to the cytochrome P450 family.</text>
</comment>
<evidence type="ECO:0000256" key="1">
    <source>
        <dbReference type="ARBA" id="ARBA00001971"/>
    </source>
</evidence>
<dbReference type="InterPro" id="IPR017972">
    <property type="entry name" value="Cyt_P450_CS"/>
</dbReference>